<accession>A0A7V1LPJ2</accession>
<dbReference type="InterPro" id="IPR029043">
    <property type="entry name" value="GcvT/YgfZ_C"/>
</dbReference>
<dbReference type="Pfam" id="PF08669">
    <property type="entry name" value="GCV_T_C"/>
    <property type="match status" value="1"/>
</dbReference>
<dbReference type="NCBIfam" id="NF001567">
    <property type="entry name" value="PRK00389.1"/>
    <property type="match status" value="1"/>
</dbReference>
<dbReference type="Gene3D" id="4.10.1250.10">
    <property type="entry name" value="Aminomethyltransferase fragment"/>
    <property type="match status" value="1"/>
</dbReference>
<comment type="similarity">
    <text evidence="1 7">Belongs to the GcvT family.</text>
</comment>
<dbReference type="InterPro" id="IPR027266">
    <property type="entry name" value="TrmE/GcvT-like"/>
</dbReference>
<dbReference type="Gene3D" id="3.30.1360.120">
    <property type="entry name" value="Probable tRNA modification gtpase trme, domain 1"/>
    <property type="match status" value="1"/>
</dbReference>
<gene>
    <name evidence="7 11" type="primary">gcvT</name>
    <name evidence="11" type="ORF">ENJ10_13975</name>
</gene>
<dbReference type="Proteomes" id="UP000886005">
    <property type="component" value="Unassembled WGS sequence"/>
</dbReference>
<evidence type="ECO:0000256" key="1">
    <source>
        <dbReference type="ARBA" id="ARBA00008609"/>
    </source>
</evidence>
<evidence type="ECO:0000256" key="4">
    <source>
        <dbReference type="ARBA" id="ARBA00022679"/>
    </source>
</evidence>
<feature type="domain" description="GCVT N-terminal" evidence="9">
    <location>
        <begin position="6"/>
        <end position="260"/>
    </location>
</feature>
<evidence type="ECO:0000313" key="11">
    <source>
        <dbReference type="EMBL" id="HED11796.1"/>
    </source>
</evidence>
<dbReference type="GO" id="GO:0004047">
    <property type="term" value="F:aminomethyltransferase activity"/>
    <property type="evidence" value="ECO:0007669"/>
    <property type="project" value="UniProtKB-UniRule"/>
</dbReference>
<dbReference type="InterPro" id="IPR006222">
    <property type="entry name" value="GCVT_N"/>
</dbReference>
<dbReference type="InterPro" id="IPR013977">
    <property type="entry name" value="GcvT_C"/>
</dbReference>
<name>A0A7V1LPJ2_CALAY</name>
<proteinExistence type="inferred from homology"/>
<dbReference type="FunFam" id="4.10.1250.10:FF:000001">
    <property type="entry name" value="Aminomethyltransferase"/>
    <property type="match status" value="1"/>
</dbReference>
<evidence type="ECO:0000256" key="5">
    <source>
        <dbReference type="ARBA" id="ARBA00031395"/>
    </source>
</evidence>
<evidence type="ECO:0000259" key="9">
    <source>
        <dbReference type="Pfam" id="PF01571"/>
    </source>
</evidence>
<sequence>MKKTALYDTHVKLGAKMVPFAGYSMPVQYKGIREEHRRVRETVGVFDVSHMGEIIISGPAALEMTERLTVNDVAGLAVGQAQYTAMCYPDGGIVDDLLVYRYADRFLLVVNAANKDKDYAWMLKNKIGDCTIEDVSDSYTQLAVQGKRAEATLQKLTAVDLSAIPFYWFKEGRLAGADMIISRTGYTGEPGFELYFENKHAVKVWEAVFEAGAGFDIEPIGLGARDSLRLEKKMCLYGNDIDETTNPLEAGLGWITKLDKGDFIGREALLKIKSEGLKRRLVAFTLDAPGFPRHGYAIHKGEEKVGHVTSGTVSPILEKGIGLGYVKKEFSKIGTTIEIEIRKKRVAATIIKPPFV</sequence>
<keyword evidence="3 7" id="KW-0032">Aminotransferase</keyword>
<comment type="catalytic activity">
    <reaction evidence="6 7">
        <text>N(6)-[(R)-S(8)-aminomethyldihydrolipoyl]-L-lysyl-[protein] + (6S)-5,6,7,8-tetrahydrofolate = N(6)-[(R)-dihydrolipoyl]-L-lysyl-[protein] + (6R)-5,10-methylene-5,6,7,8-tetrahydrofolate + NH4(+)</text>
        <dbReference type="Rhea" id="RHEA:16945"/>
        <dbReference type="Rhea" id="RHEA-COMP:10475"/>
        <dbReference type="Rhea" id="RHEA-COMP:10492"/>
        <dbReference type="ChEBI" id="CHEBI:15636"/>
        <dbReference type="ChEBI" id="CHEBI:28938"/>
        <dbReference type="ChEBI" id="CHEBI:57453"/>
        <dbReference type="ChEBI" id="CHEBI:83100"/>
        <dbReference type="ChEBI" id="CHEBI:83143"/>
        <dbReference type="EC" id="2.1.2.10"/>
    </reaction>
</comment>
<evidence type="ECO:0000256" key="8">
    <source>
        <dbReference type="PIRSR" id="PIRSR006487-1"/>
    </source>
</evidence>
<protein>
    <recommendedName>
        <fullName evidence="2 7">Aminomethyltransferase</fullName>
        <ecNumber evidence="2 7">2.1.2.10</ecNumber>
    </recommendedName>
    <alternativeName>
        <fullName evidence="5 7">Glycine cleavage system T protein</fullName>
    </alternativeName>
</protein>
<keyword evidence="4 7" id="KW-0808">Transferase</keyword>
<dbReference type="GO" id="GO:0005960">
    <property type="term" value="C:glycine cleavage complex"/>
    <property type="evidence" value="ECO:0007669"/>
    <property type="project" value="InterPro"/>
</dbReference>
<comment type="caution">
    <text evidence="11">The sequence shown here is derived from an EMBL/GenBank/DDBJ whole genome shotgun (WGS) entry which is preliminary data.</text>
</comment>
<dbReference type="EMBL" id="DRLD01000396">
    <property type="protein sequence ID" value="HED11796.1"/>
    <property type="molecule type" value="Genomic_DNA"/>
</dbReference>
<evidence type="ECO:0000256" key="7">
    <source>
        <dbReference type="HAMAP-Rule" id="MF_00259"/>
    </source>
</evidence>
<feature type="binding site" evidence="8">
    <location>
        <position position="193"/>
    </location>
    <ligand>
        <name>substrate</name>
    </ligand>
</feature>
<dbReference type="SUPFAM" id="SSF101790">
    <property type="entry name" value="Aminomethyltransferase beta-barrel domain"/>
    <property type="match status" value="1"/>
</dbReference>
<dbReference type="Gene3D" id="3.30.70.1400">
    <property type="entry name" value="Aminomethyltransferase beta-barrel domains"/>
    <property type="match status" value="1"/>
</dbReference>
<feature type="domain" description="Aminomethyltransferase C-terminal" evidence="10">
    <location>
        <begin position="279"/>
        <end position="356"/>
    </location>
</feature>
<dbReference type="PANTHER" id="PTHR43757:SF2">
    <property type="entry name" value="AMINOMETHYLTRANSFERASE, MITOCHONDRIAL"/>
    <property type="match status" value="1"/>
</dbReference>
<evidence type="ECO:0000256" key="3">
    <source>
        <dbReference type="ARBA" id="ARBA00022576"/>
    </source>
</evidence>
<dbReference type="GO" id="GO:0005829">
    <property type="term" value="C:cytosol"/>
    <property type="evidence" value="ECO:0007669"/>
    <property type="project" value="TreeGrafter"/>
</dbReference>
<dbReference type="InterPro" id="IPR022903">
    <property type="entry name" value="GcvT_bac"/>
</dbReference>
<evidence type="ECO:0000259" key="10">
    <source>
        <dbReference type="Pfam" id="PF08669"/>
    </source>
</evidence>
<dbReference type="PIRSF" id="PIRSF006487">
    <property type="entry name" value="GcvT"/>
    <property type="match status" value="1"/>
</dbReference>
<reference evidence="11" key="1">
    <citation type="journal article" date="2020" name="mSystems">
        <title>Genome- and Community-Level Interaction Insights into Carbon Utilization and Element Cycling Functions of Hydrothermarchaeota in Hydrothermal Sediment.</title>
        <authorList>
            <person name="Zhou Z."/>
            <person name="Liu Y."/>
            <person name="Xu W."/>
            <person name="Pan J."/>
            <person name="Luo Z.H."/>
            <person name="Li M."/>
        </authorList>
    </citation>
    <scope>NUCLEOTIDE SEQUENCE [LARGE SCALE GENOMIC DNA]</scope>
    <source>
        <strain evidence="11">HyVt-456</strain>
    </source>
</reference>
<dbReference type="PANTHER" id="PTHR43757">
    <property type="entry name" value="AMINOMETHYLTRANSFERASE"/>
    <property type="match status" value="1"/>
</dbReference>
<dbReference type="InterPro" id="IPR028896">
    <property type="entry name" value="GcvT/YgfZ/DmdA"/>
</dbReference>
<dbReference type="Pfam" id="PF01571">
    <property type="entry name" value="GCV_T"/>
    <property type="match status" value="1"/>
</dbReference>
<dbReference type="AlphaFoldDB" id="A0A7V1LPJ2"/>
<dbReference type="SUPFAM" id="SSF103025">
    <property type="entry name" value="Folate-binding domain"/>
    <property type="match status" value="1"/>
</dbReference>
<comment type="subunit">
    <text evidence="7">The glycine cleavage system is composed of four proteins: P, T, L and H.</text>
</comment>
<comment type="function">
    <text evidence="7">The glycine cleavage system catalyzes the degradation of glycine.</text>
</comment>
<dbReference type="GO" id="GO:0019464">
    <property type="term" value="P:glycine decarboxylation via glycine cleavage system"/>
    <property type="evidence" value="ECO:0007669"/>
    <property type="project" value="UniProtKB-UniRule"/>
</dbReference>
<dbReference type="FunFam" id="2.40.30.110:FF:000003">
    <property type="entry name" value="Aminomethyltransferase"/>
    <property type="match status" value="1"/>
</dbReference>
<dbReference type="GO" id="GO:0008483">
    <property type="term" value="F:transaminase activity"/>
    <property type="evidence" value="ECO:0007669"/>
    <property type="project" value="UniProtKB-KW"/>
</dbReference>
<dbReference type="EC" id="2.1.2.10" evidence="2 7"/>
<dbReference type="FunFam" id="3.30.70.1400:FF:000001">
    <property type="entry name" value="Aminomethyltransferase"/>
    <property type="match status" value="1"/>
</dbReference>
<dbReference type="NCBIfam" id="TIGR00528">
    <property type="entry name" value="gcvT"/>
    <property type="match status" value="1"/>
</dbReference>
<dbReference type="HAMAP" id="MF_00259">
    <property type="entry name" value="GcvT"/>
    <property type="match status" value="1"/>
</dbReference>
<organism evidence="11">
    <name type="scientific">Caldithrix abyssi</name>
    <dbReference type="NCBI Taxonomy" id="187145"/>
    <lineage>
        <taxon>Bacteria</taxon>
        <taxon>Pseudomonadati</taxon>
        <taxon>Calditrichota</taxon>
        <taxon>Calditrichia</taxon>
        <taxon>Calditrichales</taxon>
        <taxon>Calditrichaceae</taxon>
        <taxon>Caldithrix</taxon>
    </lineage>
</organism>
<dbReference type="InterPro" id="IPR006223">
    <property type="entry name" value="GcvT"/>
</dbReference>
<evidence type="ECO:0000256" key="2">
    <source>
        <dbReference type="ARBA" id="ARBA00012616"/>
    </source>
</evidence>
<dbReference type="Gene3D" id="2.40.30.110">
    <property type="entry name" value="Aminomethyltransferase beta-barrel domains"/>
    <property type="match status" value="1"/>
</dbReference>
<evidence type="ECO:0000256" key="6">
    <source>
        <dbReference type="ARBA" id="ARBA00047665"/>
    </source>
</evidence>